<feature type="transmembrane region" description="Helical" evidence="1">
    <location>
        <begin position="14"/>
        <end position="36"/>
    </location>
</feature>
<feature type="transmembrane region" description="Helical" evidence="1">
    <location>
        <begin position="48"/>
        <end position="66"/>
    </location>
</feature>
<keyword evidence="1" id="KW-0812">Transmembrane</keyword>
<name>A0A2T0K0F4_9ACTN</name>
<dbReference type="EMBL" id="PVMZ01000020">
    <property type="protein sequence ID" value="PRX16264.1"/>
    <property type="molecule type" value="Genomic_DNA"/>
</dbReference>
<keyword evidence="3" id="KW-1185">Reference proteome</keyword>
<gene>
    <name evidence="2" type="ORF">CLV67_12079</name>
</gene>
<comment type="caution">
    <text evidence="2">The sequence shown here is derived from an EMBL/GenBank/DDBJ whole genome shotgun (WGS) entry which is preliminary data.</text>
</comment>
<evidence type="ECO:0000256" key="1">
    <source>
        <dbReference type="SAM" id="Phobius"/>
    </source>
</evidence>
<organism evidence="2 3">
    <name type="scientific">Actinoplanes italicus</name>
    <dbReference type="NCBI Taxonomy" id="113567"/>
    <lineage>
        <taxon>Bacteria</taxon>
        <taxon>Bacillati</taxon>
        <taxon>Actinomycetota</taxon>
        <taxon>Actinomycetes</taxon>
        <taxon>Micromonosporales</taxon>
        <taxon>Micromonosporaceae</taxon>
        <taxon>Actinoplanes</taxon>
    </lineage>
</organism>
<dbReference type="OrthoDB" id="3298587at2"/>
<keyword evidence="1" id="KW-1133">Transmembrane helix</keyword>
<dbReference type="RefSeq" id="WP_106327249.1">
    <property type="nucleotide sequence ID" value="NZ_BOMO01000133.1"/>
</dbReference>
<evidence type="ECO:0000313" key="3">
    <source>
        <dbReference type="Proteomes" id="UP000239415"/>
    </source>
</evidence>
<evidence type="ECO:0000313" key="2">
    <source>
        <dbReference type="EMBL" id="PRX16264.1"/>
    </source>
</evidence>
<accession>A0A2T0K0F4</accession>
<protein>
    <submittedName>
        <fullName evidence="2">Phospholipase D-like protein</fullName>
    </submittedName>
</protein>
<keyword evidence="1" id="KW-0472">Membrane</keyword>
<proteinExistence type="predicted"/>
<reference evidence="2 3" key="1">
    <citation type="submission" date="2018-03" db="EMBL/GenBank/DDBJ databases">
        <title>Genomic Encyclopedia of Archaeal and Bacterial Type Strains, Phase II (KMG-II): from individual species to whole genera.</title>
        <authorList>
            <person name="Goeker M."/>
        </authorList>
    </citation>
    <scope>NUCLEOTIDE SEQUENCE [LARGE SCALE GENOMIC DNA]</scope>
    <source>
        <strain evidence="2 3">DSM 43146</strain>
    </source>
</reference>
<sequence>MTFAAELLPTITGIAFWTVLVAAAVALFGATIVSIARAPLDRRSRTRWIWFVVLVPGVGIIAWFVSGRRQLPAPS</sequence>
<dbReference type="Proteomes" id="UP000239415">
    <property type="component" value="Unassembled WGS sequence"/>
</dbReference>
<dbReference type="AlphaFoldDB" id="A0A2T0K0F4"/>